<organism evidence="1 2">
    <name type="scientific">Iphiclides podalirius</name>
    <name type="common">scarce swallowtail</name>
    <dbReference type="NCBI Taxonomy" id="110791"/>
    <lineage>
        <taxon>Eukaryota</taxon>
        <taxon>Metazoa</taxon>
        <taxon>Ecdysozoa</taxon>
        <taxon>Arthropoda</taxon>
        <taxon>Hexapoda</taxon>
        <taxon>Insecta</taxon>
        <taxon>Pterygota</taxon>
        <taxon>Neoptera</taxon>
        <taxon>Endopterygota</taxon>
        <taxon>Lepidoptera</taxon>
        <taxon>Glossata</taxon>
        <taxon>Ditrysia</taxon>
        <taxon>Papilionoidea</taxon>
        <taxon>Papilionidae</taxon>
        <taxon>Papilioninae</taxon>
        <taxon>Iphiclides</taxon>
    </lineage>
</organism>
<reference evidence="1" key="1">
    <citation type="submission" date="2022-03" db="EMBL/GenBank/DDBJ databases">
        <authorList>
            <person name="Martin H S."/>
        </authorList>
    </citation>
    <scope>NUCLEOTIDE SEQUENCE</scope>
</reference>
<feature type="non-terminal residue" evidence="1">
    <location>
        <position position="1"/>
    </location>
</feature>
<accession>A0ABN8J1V0</accession>
<name>A0ABN8J1V0_9NEOP</name>
<proteinExistence type="predicted"/>
<gene>
    <name evidence="1" type="ORF">IPOD504_LOCUS14961</name>
</gene>
<protein>
    <submittedName>
        <fullName evidence="1">Uncharacterized protein</fullName>
    </submittedName>
</protein>
<evidence type="ECO:0000313" key="1">
    <source>
        <dbReference type="EMBL" id="CAH2071051.1"/>
    </source>
</evidence>
<keyword evidence="2" id="KW-1185">Reference proteome</keyword>
<dbReference type="Proteomes" id="UP000837857">
    <property type="component" value="Chromosome 6"/>
</dbReference>
<sequence length="96" mass="10199">MNSITAVRISDLIAIHEARDAAGRPHLATGYRYSVGKTILACITPRSHDADVTVLSALRTMSADGSTTDINGLLNDTESDLTGLSHVGKFITFTIP</sequence>
<evidence type="ECO:0000313" key="2">
    <source>
        <dbReference type="Proteomes" id="UP000837857"/>
    </source>
</evidence>
<dbReference type="EMBL" id="OW152818">
    <property type="protein sequence ID" value="CAH2071051.1"/>
    <property type="molecule type" value="Genomic_DNA"/>
</dbReference>